<proteinExistence type="predicted"/>
<dbReference type="PANTHER" id="PTHR43682">
    <property type="entry name" value="LACTATE UTILIZATION PROTEIN C"/>
    <property type="match status" value="1"/>
</dbReference>
<dbReference type="InterPro" id="IPR024185">
    <property type="entry name" value="FTHF_cligase-like_sf"/>
</dbReference>
<reference evidence="2 3" key="1">
    <citation type="submission" date="2020-05" db="EMBL/GenBank/DDBJ databases">
        <title>Genome sequencing of Spirosoma sp. TS118.</title>
        <authorList>
            <person name="Lee J.-H."/>
            <person name="Jeong S."/>
            <person name="Zhao L."/>
            <person name="Jung J.-H."/>
            <person name="Kim M.-K."/>
            <person name="Lim S."/>
        </authorList>
    </citation>
    <scope>NUCLEOTIDE SEQUENCE [LARGE SCALE GENOMIC DNA]</scope>
    <source>
        <strain evidence="2 3">TS118</strain>
    </source>
</reference>
<dbReference type="SUPFAM" id="SSF100950">
    <property type="entry name" value="NagB/RpiA/CoA transferase-like"/>
    <property type="match status" value="1"/>
</dbReference>
<dbReference type="InterPro" id="IPR003741">
    <property type="entry name" value="LUD_dom"/>
</dbReference>
<sequence>MSSREKMLAAIARNKPNADLYPLPVLPLPHSFVDQGVERFCQVLQGIGGEVMRVTDMDAIRQYVETHYDHTHRIVTTLPELASVAELQWPNTPPHELANVELALLRGHFGVAENGSIWVTESLLEHRAAPYICQQLALIIRKADIVPTMHEAYARIGNETYGYGTFIAGPSKTADIEQSLVLGAHGPKGMIAFILD</sequence>
<evidence type="ECO:0000313" key="3">
    <source>
        <dbReference type="Proteomes" id="UP000502756"/>
    </source>
</evidence>
<dbReference type="InterPro" id="IPR037171">
    <property type="entry name" value="NagB/RpiA_transferase-like"/>
</dbReference>
<dbReference type="KEGG" id="stae:HNV11_13785"/>
<evidence type="ECO:0000313" key="2">
    <source>
        <dbReference type="EMBL" id="QJW90370.1"/>
    </source>
</evidence>
<dbReference type="Proteomes" id="UP000502756">
    <property type="component" value="Chromosome"/>
</dbReference>
<name>A0A6M5YAQ6_9BACT</name>
<keyword evidence="3" id="KW-1185">Reference proteome</keyword>
<feature type="domain" description="LUD" evidence="1">
    <location>
        <begin position="97"/>
        <end position="193"/>
    </location>
</feature>
<dbReference type="EMBL" id="CP053435">
    <property type="protein sequence ID" value="QJW90370.1"/>
    <property type="molecule type" value="Genomic_DNA"/>
</dbReference>
<dbReference type="PANTHER" id="PTHR43682:SF1">
    <property type="entry name" value="LACTATE UTILIZATION PROTEIN C"/>
    <property type="match status" value="1"/>
</dbReference>
<accession>A0A6M5YAQ6</accession>
<protein>
    <submittedName>
        <fullName evidence="2">LUD domain-containing protein</fullName>
    </submittedName>
</protein>
<evidence type="ECO:0000259" key="1">
    <source>
        <dbReference type="Pfam" id="PF02589"/>
    </source>
</evidence>
<gene>
    <name evidence="2" type="ORF">HNV11_13785</name>
</gene>
<dbReference type="Gene3D" id="3.40.50.10420">
    <property type="entry name" value="NagB/RpiA/CoA transferase-like"/>
    <property type="match status" value="1"/>
</dbReference>
<organism evidence="2 3">
    <name type="scientific">Spirosoma taeanense</name>
    <dbReference type="NCBI Taxonomy" id="2735870"/>
    <lineage>
        <taxon>Bacteria</taxon>
        <taxon>Pseudomonadati</taxon>
        <taxon>Bacteroidota</taxon>
        <taxon>Cytophagia</taxon>
        <taxon>Cytophagales</taxon>
        <taxon>Cytophagaceae</taxon>
        <taxon>Spirosoma</taxon>
    </lineage>
</organism>
<dbReference type="RefSeq" id="WP_171740214.1">
    <property type="nucleotide sequence ID" value="NZ_CP053435.1"/>
</dbReference>
<dbReference type="AlphaFoldDB" id="A0A6M5YAQ6"/>
<dbReference type="Pfam" id="PF02589">
    <property type="entry name" value="LUD_dom"/>
    <property type="match status" value="1"/>
</dbReference>